<evidence type="ECO:0000256" key="10">
    <source>
        <dbReference type="RuleBase" id="RU000304"/>
    </source>
</evidence>
<dbReference type="AlphaFoldDB" id="A0A815FMR1"/>
<dbReference type="SMART" id="SM00220">
    <property type="entry name" value="S_TKc"/>
    <property type="match status" value="1"/>
</dbReference>
<organism evidence="13 15">
    <name type="scientific">Didymodactylos carnosus</name>
    <dbReference type="NCBI Taxonomy" id="1234261"/>
    <lineage>
        <taxon>Eukaryota</taxon>
        <taxon>Metazoa</taxon>
        <taxon>Spiralia</taxon>
        <taxon>Gnathifera</taxon>
        <taxon>Rotifera</taxon>
        <taxon>Eurotatoria</taxon>
        <taxon>Bdelloidea</taxon>
        <taxon>Philodinida</taxon>
        <taxon>Philodinidae</taxon>
        <taxon>Didymodactylos</taxon>
    </lineage>
</organism>
<dbReference type="GO" id="GO:0004691">
    <property type="term" value="F:cAMP-dependent protein kinase activity"/>
    <property type="evidence" value="ECO:0007669"/>
    <property type="project" value="UniProtKB-EC"/>
</dbReference>
<name>A0A815FMR1_9BILA</name>
<keyword evidence="4 9" id="KW-0547">Nucleotide-binding</keyword>
<keyword evidence="6 9" id="KW-0067">ATP-binding</keyword>
<dbReference type="GO" id="GO:0009653">
    <property type="term" value="P:anatomical structure morphogenesis"/>
    <property type="evidence" value="ECO:0007669"/>
    <property type="project" value="UniProtKB-ARBA"/>
</dbReference>
<keyword evidence="3" id="KW-0808">Transferase</keyword>
<reference evidence="13" key="1">
    <citation type="submission" date="2021-02" db="EMBL/GenBank/DDBJ databases">
        <authorList>
            <person name="Nowell W R."/>
        </authorList>
    </citation>
    <scope>NUCLEOTIDE SEQUENCE</scope>
</reference>
<dbReference type="Gene3D" id="1.10.510.10">
    <property type="entry name" value="Transferase(Phosphotransferase) domain 1"/>
    <property type="match status" value="1"/>
</dbReference>
<dbReference type="GO" id="GO:0005829">
    <property type="term" value="C:cytosol"/>
    <property type="evidence" value="ECO:0007669"/>
    <property type="project" value="TreeGrafter"/>
</dbReference>
<dbReference type="PANTHER" id="PTHR24353:SF153">
    <property type="entry name" value="CAMP-DEPENDENT PROTEIN KINASE CATALYTIC SUBUNIT 1"/>
    <property type="match status" value="1"/>
</dbReference>
<dbReference type="Proteomes" id="UP000681722">
    <property type="component" value="Unassembled WGS sequence"/>
</dbReference>
<dbReference type="PANTHER" id="PTHR24353">
    <property type="entry name" value="CYCLIC NUCLEOTIDE-DEPENDENT PROTEIN KINASE"/>
    <property type="match status" value="1"/>
</dbReference>
<dbReference type="FunFam" id="1.10.510.10:FF:000005">
    <property type="entry name" value="cAMP-dependent protein kinase catalytic subunit alpha"/>
    <property type="match status" value="1"/>
</dbReference>
<dbReference type="PROSITE" id="PS50011">
    <property type="entry name" value="PROTEIN_KINASE_DOM"/>
    <property type="match status" value="1"/>
</dbReference>
<comment type="catalytic activity">
    <reaction evidence="7">
        <text>L-threonyl-[protein] + ATP = O-phospho-L-threonyl-[protein] + ADP + H(+)</text>
        <dbReference type="Rhea" id="RHEA:46608"/>
        <dbReference type="Rhea" id="RHEA-COMP:11060"/>
        <dbReference type="Rhea" id="RHEA-COMP:11605"/>
        <dbReference type="ChEBI" id="CHEBI:15378"/>
        <dbReference type="ChEBI" id="CHEBI:30013"/>
        <dbReference type="ChEBI" id="CHEBI:30616"/>
        <dbReference type="ChEBI" id="CHEBI:61977"/>
        <dbReference type="ChEBI" id="CHEBI:456216"/>
        <dbReference type="EC" id="2.7.11.11"/>
    </reaction>
</comment>
<dbReference type="InterPro" id="IPR011009">
    <property type="entry name" value="Kinase-like_dom_sf"/>
</dbReference>
<evidence type="ECO:0000259" key="11">
    <source>
        <dbReference type="PROSITE" id="PS50011"/>
    </source>
</evidence>
<evidence type="ECO:0000313" key="14">
    <source>
        <dbReference type="EMBL" id="CAF4174649.1"/>
    </source>
</evidence>
<evidence type="ECO:0000256" key="6">
    <source>
        <dbReference type="ARBA" id="ARBA00022840"/>
    </source>
</evidence>
<feature type="domain" description="AGC-kinase C-terminal" evidence="12">
    <location>
        <begin position="335"/>
        <end position="387"/>
    </location>
</feature>
<dbReference type="Pfam" id="PF00069">
    <property type="entry name" value="Pkinase"/>
    <property type="match status" value="1"/>
</dbReference>
<proteinExistence type="inferred from homology"/>
<dbReference type="EMBL" id="CAJOBC010050018">
    <property type="protein sequence ID" value="CAF4174649.1"/>
    <property type="molecule type" value="Genomic_DNA"/>
</dbReference>
<dbReference type="PROSITE" id="PS51285">
    <property type="entry name" value="AGC_KINASE_CTER"/>
    <property type="match status" value="1"/>
</dbReference>
<dbReference type="InterPro" id="IPR008271">
    <property type="entry name" value="Ser/Thr_kinase_AS"/>
</dbReference>
<evidence type="ECO:0000256" key="8">
    <source>
        <dbReference type="ARBA" id="ARBA00047454"/>
    </source>
</evidence>
<keyword evidence="5" id="KW-0418">Kinase</keyword>
<evidence type="ECO:0000256" key="2">
    <source>
        <dbReference type="ARBA" id="ARBA00022527"/>
    </source>
</evidence>
<dbReference type="PROSITE" id="PS00107">
    <property type="entry name" value="PROTEIN_KINASE_ATP"/>
    <property type="match status" value="1"/>
</dbReference>
<dbReference type="Proteomes" id="UP000663829">
    <property type="component" value="Unassembled WGS sequence"/>
</dbReference>
<keyword evidence="15" id="KW-1185">Reference proteome</keyword>
<dbReference type="EMBL" id="CAJNOQ010013621">
    <property type="protein sequence ID" value="CAF1325452.1"/>
    <property type="molecule type" value="Genomic_DNA"/>
</dbReference>
<evidence type="ECO:0000259" key="12">
    <source>
        <dbReference type="PROSITE" id="PS51285"/>
    </source>
</evidence>
<comment type="catalytic activity">
    <reaction evidence="8">
        <text>L-seryl-[protein] + ATP = O-phospho-L-seryl-[protein] + ADP + H(+)</text>
        <dbReference type="Rhea" id="RHEA:17989"/>
        <dbReference type="Rhea" id="RHEA-COMP:9863"/>
        <dbReference type="Rhea" id="RHEA-COMP:11604"/>
        <dbReference type="ChEBI" id="CHEBI:15378"/>
        <dbReference type="ChEBI" id="CHEBI:29999"/>
        <dbReference type="ChEBI" id="CHEBI:30616"/>
        <dbReference type="ChEBI" id="CHEBI:83421"/>
        <dbReference type="ChEBI" id="CHEBI:456216"/>
        <dbReference type="EC" id="2.7.11.11"/>
    </reaction>
</comment>
<dbReference type="PROSITE" id="PS00108">
    <property type="entry name" value="PROTEIN_KINASE_ST"/>
    <property type="match status" value="1"/>
</dbReference>
<evidence type="ECO:0000256" key="5">
    <source>
        <dbReference type="ARBA" id="ARBA00022777"/>
    </source>
</evidence>
<dbReference type="SUPFAM" id="SSF56112">
    <property type="entry name" value="Protein kinase-like (PK-like)"/>
    <property type="match status" value="1"/>
</dbReference>
<dbReference type="FunFam" id="3.30.200.20:FF:000042">
    <property type="entry name" value="Aurora kinase A"/>
    <property type="match status" value="1"/>
</dbReference>
<gene>
    <name evidence="13" type="ORF">GPM918_LOCUS29681</name>
    <name evidence="14" type="ORF">SRO942_LOCUS30265</name>
</gene>
<dbReference type="InterPro" id="IPR000719">
    <property type="entry name" value="Prot_kinase_dom"/>
</dbReference>
<dbReference type="OrthoDB" id="377346at2759"/>
<comment type="similarity">
    <text evidence="10">Belongs to the protein kinase superfamily.</text>
</comment>
<evidence type="ECO:0000256" key="7">
    <source>
        <dbReference type="ARBA" id="ARBA00047292"/>
    </source>
</evidence>
<accession>A0A815FMR1</accession>
<evidence type="ECO:0000256" key="4">
    <source>
        <dbReference type="ARBA" id="ARBA00022741"/>
    </source>
</evidence>
<comment type="caution">
    <text evidence="13">The sequence shown here is derived from an EMBL/GenBank/DDBJ whole genome shotgun (WGS) entry which is preliminary data.</text>
</comment>
<dbReference type="EC" id="2.7.11.11" evidence="1"/>
<dbReference type="InterPro" id="IPR017441">
    <property type="entry name" value="Protein_kinase_ATP_BS"/>
</dbReference>
<evidence type="ECO:0000256" key="9">
    <source>
        <dbReference type="PROSITE-ProRule" id="PRU10141"/>
    </source>
</evidence>
<protein>
    <recommendedName>
        <fullName evidence="1">cAMP-dependent protein kinase</fullName>
        <ecNumber evidence="1">2.7.11.11</ecNumber>
    </recommendedName>
</protein>
<dbReference type="Gene3D" id="3.30.200.20">
    <property type="entry name" value="Phosphorylase Kinase, domain 1"/>
    <property type="match status" value="1"/>
</dbReference>
<keyword evidence="2 10" id="KW-0723">Serine/threonine-protein kinase</keyword>
<dbReference type="GO" id="GO:0005952">
    <property type="term" value="C:cAMP-dependent protein kinase complex"/>
    <property type="evidence" value="ECO:0007669"/>
    <property type="project" value="TreeGrafter"/>
</dbReference>
<sequence>MIYQLGTFPRKCKKHLIMSGSRTDSVVHSPNLTTPLQDVVSSQTYADYLLIWKKQLEKWKHDFEERYNRIQTVKESIDNYELLKVLGEGGFGRVVLARHKHTQQLTAIKIMNKERVVKKKQVAHVIEERKIFQSVRYSFIVELLSAFKDKANLYLQMEVCYGGEMYHLLSKQRHFDETLTKFYVSQVILAFEYLHHLDIIHRDLKPDNVLIGEDGYCKLADFGLAKRVSGRTFSLCGTPFYLAPEILGQKGYGKAAEYWAMGVFTYELLAGIPPFYSENEMEMYAKIMSCRFEMPTHFSLHVKEFISALLEVDLSKRIGNLHRGFDDIKTHAWFRKIQWEKVHEKAYKPPWLPPLGQKEEFKTMIKIRDIPLDTSLVDLHTETFQLF</sequence>
<feature type="domain" description="Protein kinase" evidence="11">
    <location>
        <begin position="80"/>
        <end position="334"/>
    </location>
</feature>
<dbReference type="InterPro" id="IPR000961">
    <property type="entry name" value="AGC-kinase_C"/>
</dbReference>
<dbReference type="GO" id="GO:0005524">
    <property type="term" value="F:ATP binding"/>
    <property type="evidence" value="ECO:0007669"/>
    <property type="project" value="UniProtKB-UniRule"/>
</dbReference>
<dbReference type="GO" id="GO:0005634">
    <property type="term" value="C:nucleus"/>
    <property type="evidence" value="ECO:0007669"/>
    <property type="project" value="TreeGrafter"/>
</dbReference>
<feature type="binding site" evidence="9">
    <location>
        <position position="119"/>
    </location>
    <ligand>
        <name>ATP</name>
        <dbReference type="ChEBI" id="CHEBI:30616"/>
    </ligand>
</feature>
<evidence type="ECO:0000256" key="1">
    <source>
        <dbReference type="ARBA" id="ARBA00012444"/>
    </source>
</evidence>
<evidence type="ECO:0000313" key="13">
    <source>
        <dbReference type="EMBL" id="CAF1325452.1"/>
    </source>
</evidence>
<evidence type="ECO:0000313" key="15">
    <source>
        <dbReference type="Proteomes" id="UP000663829"/>
    </source>
</evidence>
<evidence type="ECO:0000256" key="3">
    <source>
        <dbReference type="ARBA" id="ARBA00022679"/>
    </source>
</evidence>